<keyword evidence="7" id="KW-0539">Nucleus</keyword>
<gene>
    <name evidence="21" type="ORF">KUF71_008618</name>
</gene>
<dbReference type="GO" id="GO:0003723">
    <property type="term" value="F:RNA binding"/>
    <property type="evidence" value="ECO:0007669"/>
    <property type="project" value="InterPro"/>
</dbReference>
<reference evidence="21" key="1">
    <citation type="submission" date="2021-07" db="EMBL/GenBank/DDBJ databases">
        <authorList>
            <person name="Catto M.A."/>
            <person name="Jacobson A."/>
            <person name="Kennedy G."/>
            <person name="Labadie P."/>
            <person name="Hunt B.G."/>
            <person name="Srinivasan R."/>
        </authorList>
    </citation>
    <scope>NUCLEOTIDE SEQUENCE</scope>
    <source>
        <strain evidence="21">PL_HMW_Pooled</strain>
        <tissue evidence="21">Head</tissue>
    </source>
</reference>
<dbReference type="PANTHER" id="PTHR11142">
    <property type="entry name" value="PSEUDOURIDYLATE SYNTHASE"/>
    <property type="match status" value="1"/>
</dbReference>
<feature type="active site" description="Nucleophile" evidence="18">
    <location>
        <position position="116"/>
    </location>
</feature>
<evidence type="ECO:0000256" key="19">
    <source>
        <dbReference type="PIRSR" id="PIRSR641708-2"/>
    </source>
</evidence>
<protein>
    <recommendedName>
        <fullName evidence="13">Pseudouridylate synthase 1 homolog</fullName>
        <ecNumber evidence="12">5.4.99.12</ecNumber>
    </recommendedName>
    <alternativeName>
        <fullName evidence="14">tRNA pseudouridine synthase 1</fullName>
    </alternativeName>
    <alternativeName>
        <fullName evidence="17">tRNA pseudouridine(38-40) synthase</fullName>
    </alternativeName>
    <alternativeName>
        <fullName evidence="15">tRNA pseudouridylate synthase I</fullName>
    </alternativeName>
    <alternativeName>
        <fullName evidence="16">tRNA-uridine isomerase I</fullName>
    </alternativeName>
</protein>
<keyword evidence="6" id="KW-0413">Isomerase</keyword>
<dbReference type="AlphaFoldDB" id="A0AAE1LGM6"/>
<evidence type="ECO:0000256" key="15">
    <source>
        <dbReference type="ARBA" id="ARBA00079087"/>
    </source>
</evidence>
<evidence type="ECO:0000256" key="14">
    <source>
        <dbReference type="ARBA" id="ARBA00075153"/>
    </source>
</evidence>
<dbReference type="GO" id="GO:0005634">
    <property type="term" value="C:nucleus"/>
    <property type="evidence" value="ECO:0007669"/>
    <property type="project" value="UniProtKB-SubCell"/>
</dbReference>
<evidence type="ECO:0000256" key="17">
    <source>
        <dbReference type="ARBA" id="ARBA00081344"/>
    </source>
</evidence>
<organism evidence="21 22">
    <name type="scientific">Frankliniella fusca</name>
    <dbReference type="NCBI Taxonomy" id="407009"/>
    <lineage>
        <taxon>Eukaryota</taxon>
        <taxon>Metazoa</taxon>
        <taxon>Ecdysozoa</taxon>
        <taxon>Arthropoda</taxon>
        <taxon>Hexapoda</taxon>
        <taxon>Insecta</taxon>
        <taxon>Pterygota</taxon>
        <taxon>Neoptera</taxon>
        <taxon>Paraneoptera</taxon>
        <taxon>Thysanoptera</taxon>
        <taxon>Terebrantia</taxon>
        <taxon>Thripoidea</taxon>
        <taxon>Thripidae</taxon>
        <taxon>Frankliniella</taxon>
    </lineage>
</organism>
<dbReference type="InterPro" id="IPR020097">
    <property type="entry name" value="PsdUridine_synth_TruA_a/b_dom"/>
</dbReference>
<evidence type="ECO:0000256" key="8">
    <source>
        <dbReference type="ARBA" id="ARBA00036943"/>
    </source>
</evidence>
<comment type="catalytic activity">
    <reaction evidence="8">
        <text>a uridine in tRNA = a pseudouridine in tRNA</text>
        <dbReference type="Rhea" id="RHEA:54572"/>
        <dbReference type="Rhea" id="RHEA-COMP:13339"/>
        <dbReference type="Rhea" id="RHEA-COMP:13934"/>
        <dbReference type="ChEBI" id="CHEBI:65314"/>
        <dbReference type="ChEBI" id="CHEBI:65315"/>
    </reaction>
</comment>
<proteinExistence type="inferred from homology"/>
<sequence>MSIVRTLCSAFLRRRSAGSLSAANDTDLLLNSTKAHDVDPNKLEDEQPVHEFIRNKQYAVLLCYHGENYLGLQFNDNGPTIESHLFAALIRAGFVSKSDYKESRYKLRYTRASRTDSGVSALRQTISLSLPREFNADELNAHLPYDVRAVGSIRVTKSFDAQKWCDHRSYCYIMPSFALCNWMNESKIRVSYRADAYTLSMTNEIFKVFEGTHRFHNYTVKRDMWDKRSVRSVLSASISNVFLYGDLEMVAFHIKGKSFMLHQIRRMIGMTIAIMRGRATPDFIQNSFENPLLPAPTAPSLGLILEKQYFDNYNRLHKKMPPLVWDEYDSEVEKFKHEVVVPRIVEVELKENSYPLTSTNFQPVFTVSKFLRVSLTQASMENYLRDVKKHSFTKHPESSKLTTLGEWKGLELDEEDVKIIAKYQK</sequence>
<dbReference type="Proteomes" id="UP001219518">
    <property type="component" value="Unassembled WGS sequence"/>
</dbReference>
<dbReference type="SUPFAM" id="SSF55120">
    <property type="entry name" value="Pseudouridine synthase"/>
    <property type="match status" value="1"/>
</dbReference>
<comment type="similarity">
    <text evidence="3">Belongs to the tRNA pseudouridine synthase TruA family.</text>
</comment>
<comment type="catalytic activity">
    <reaction evidence="1">
        <text>a uridine in mRNA = a pseudouridine in mRNA</text>
        <dbReference type="Rhea" id="RHEA:56644"/>
        <dbReference type="Rhea" id="RHEA-COMP:14658"/>
        <dbReference type="Rhea" id="RHEA-COMP:14659"/>
        <dbReference type="ChEBI" id="CHEBI:65314"/>
        <dbReference type="ChEBI" id="CHEBI:65315"/>
    </reaction>
</comment>
<dbReference type="FunFam" id="3.30.70.660:FF:000002">
    <property type="entry name" value="tRNA pseudouridine synthase"/>
    <property type="match status" value="1"/>
</dbReference>
<dbReference type="Gene3D" id="3.30.70.660">
    <property type="entry name" value="Pseudouridine synthase I, catalytic domain, C-terminal subdomain"/>
    <property type="match status" value="1"/>
</dbReference>
<dbReference type="NCBIfam" id="TIGR00071">
    <property type="entry name" value="hisT_truA"/>
    <property type="match status" value="1"/>
</dbReference>
<reference evidence="21" key="2">
    <citation type="journal article" date="2023" name="BMC Genomics">
        <title>Pest status, molecular evolution, and epigenetic factors derived from the genome assembly of Frankliniella fusca, a thysanopteran phytovirus vector.</title>
        <authorList>
            <person name="Catto M.A."/>
            <person name="Labadie P.E."/>
            <person name="Jacobson A.L."/>
            <person name="Kennedy G.G."/>
            <person name="Srinivasan R."/>
            <person name="Hunt B.G."/>
        </authorList>
    </citation>
    <scope>NUCLEOTIDE SEQUENCE</scope>
    <source>
        <strain evidence="21">PL_HMW_Pooled</strain>
    </source>
</reference>
<comment type="function">
    <text evidence="10">Pseudouridylate synthase that catalyzes pseudouridylation of tRNAs and mRNAs. Acts on positions 27/28 in the anticodon stem and also positions 34 and 36 in the anticodon of an intron containing tRNA. Also catalyzes pseudouridylation of mRNAs: mediates pseudouridylation of mRNAs with the consensus sequence 5'-UGUAG-3'. Acts as a regulator of pre-mRNA splicing by mediating pseudouridylation of pre-mRNAs at locations associated with alternatively spliced regions. Pseudouridylation of pre-mRNAs near splice sites directly regulates mRNA splicing and mRNA 3'-end processing. Involved in regulation of nuclear receptor activity through pseudouridylation of SRA1 mRNA.</text>
</comment>
<keyword evidence="4" id="KW-0507">mRNA processing</keyword>
<feature type="domain" description="Pseudouridine synthase I TruA alpha/beta" evidence="20">
    <location>
        <begin position="207"/>
        <end position="311"/>
    </location>
</feature>
<comment type="subunit">
    <text evidence="11">Monomer. Forms a complex with RARG and the SRA1 RNA in the nucleus.</text>
</comment>
<comment type="caution">
    <text evidence="21">The sequence shown here is derived from an EMBL/GenBank/DDBJ whole genome shotgun (WGS) entry which is preliminary data.</text>
</comment>
<evidence type="ECO:0000256" key="6">
    <source>
        <dbReference type="ARBA" id="ARBA00023235"/>
    </source>
</evidence>
<evidence type="ECO:0000256" key="1">
    <source>
        <dbReference type="ARBA" id="ARBA00001166"/>
    </source>
</evidence>
<dbReference type="GO" id="GO:0006397">
    <property type="term" value="P:mRNA processing"/>
    <property type="evidence" value="ECO:0007669"/>
    <property type="project" value="UniProtKB-KW"/>
</dbReference>
<evidence type="ECO:0000256" key="10">
    <source>
        <dbReference type="ARBA" id="ARBA00053709"/>
    </source>
</evidence>
<dbReference type="InterPro" id="IPR020103">
    <property type="entry name" value="PsdUridine_synth_cat_dom_sf"/>
</dbReference>
<dbReference type="Pfam" id="PF01416">
    <property type="entry name" value="PseudoU_synth_1"/>
    <property type="match status" value="1"/>
</dbReference>
<dbReference type="EMBL" id="JAHWGI010000979">
    <property type="protein sequence ID" value="KAK3919491.1"/>
    <property type="molecule type" value="Genomic_DNA"/>
</dbReference>
<keyword evidence="5" id="KW-0819">tRNA processing</keyword>
<evidence type="ECO:0000256" key="18">
    <source>
        <dbReference type="PIRSR" id="PIRSR641708-1"/>
    </source>
</evidence>
<evidence type="ECO:0000259" key="20">
    <source>
        <dbReference type="Pfam" id="PF01416"/>
    </source>
</evidence>
<evidence type="ECO:0000256" key="4">
    <source>
        <dbReference type="ARBA" id="ARBA00022664"/>
    </source>
</evidence>
<comment type="subcellular location">
    <subcellularLocation>
        <location evidence="2">Nucleus</location>
    </subcellularLocation>
</comment>
<keyword evidence="22" id="KW-1185">Reference proteome</keyword>
<dbReference type="CDD" id="cd02568">
    <property type="entry name" value="PseudoU_synth_PUS1_PUS2"/>
    <property type="match status" value="1"/>
</dbReference>
<dbReference type="GO" id="GO:1990481">
    <property type="term" value="P:mRNA pseudouridine synthesis"/>
    <property type="evidence" value="ECO:0007669"/>
    <property type="project" value="TreeGrafter"/>
</dbReference>
<evidence type="ECO:0000256" key="11">
    <source>
        <dbReference type="ARBA" id="ARBA00064589"/>
    </source>
</evidence>
<dbReference type="FunFam" id="3.30.70.580:FF:000002">
    <property type="entry name" value="tRNA pseudouridine synthase"/>
    <property type="match status" value="1"/>
</dbReference>
<evidence type="ECO:0000256" key="5">
    <source>
        <dbReference type="ARBA" id="ARBA00022694"/>
    </source>
</evidence>
<accession>A0AAE1LGM6</accession>
<feature type="binding site" evidence="19">
    <location>
        <position position="170"/>
    </location>
    <ligand>
        <name>substrate</name>
    </ligand>
</feature>
<comment type="catalytic activity">
    <reaction evidence="9">
        <text>uridine(38/39/40) in tRNA = pseudouridine(38/39/40) in tRNA</text>
        <dbReference type="Rhea" id="RHEA:22376"/>
        <dbReference type="Rhea" id="RHEA-COMP:10085"/>
        <dbReference type="Rhea" id="RHEA-COMP:10087"/>
        <dbReference type="ChEBI" id="CHEBI:65314"/>
        <dbReference type="ChEBI" id="CHEBI:65315"/>
        <dbReference type="EC" id="5.4.99.12"/>
    </reaction>
</comment>
<evidence type="ECO:0000256" key="7">
    <source>
        <dbReference type="ARBA" id="ARBA00023242"/>
    </source>
</evidence>
<evidence type="ECO:0000313" key="21">
    <source>
        <dbReference type="EMBL" id="KAK3919491.1"/>
    </source>
</evidence>
<dbReference type="Gene3D" id="3.30.70.580">
    <property type="entry name" value="Pseudouridine synthase I, catalytic domain, N-terminal subdomain"/>
    <property type="match status" value="1"/>
</dbReference>
<dbReference type="InterPro" id="IPR020094">
    <property type="entry name" value="TruA/RsuA/RluB/E/F_N"/>
</dbReference>
<evidence type="ECO:0000313" key="22">
    <source>
        <dbReference type="Proteomes" id="UP001219518"/>
    </source>
</evidence>
<dbReference type="GO" id="GO:0031119">
    <property type="term" value="P:tRNA pseudouridine synthesis"/>
    <property type="evidence" value="ECO:0007669"/>
    <property type="project" value="InterPro"/>
</dbReference>
<dbReference type="InterPro" id="IPR001406">
    <property type="entry name" value="PsdUridine_synth_TruA"/>
</dbReference>
<evidence type="ECO:0000256" key="2">
    <source>
        <dbReference type="ARBA" id="ARBA00004123"/>
    </source>
</evidence>
<evidence type="ECO:0000256" key="3">
    <source>
        <dbReference type="ARBA" id="ARBA00009375"/>
    </source>
</evidence>
<evidence type="ECO:0000256" key="16">
    <source>
        <dbReference type="ARBA" id="ARBA00080849"/>
    </source>
</evidence>
<evidence type="ECO:0000256" key="12">
    <source>
        <dbReference type="ARBA" id="ARBA00066509"/>
    </source>
</evidence>
<name>A0AAE1LGM6_9NEOP</name>
<dbReference type="InterPro" id="IPR020095">
    <property type="entry name" value="PsdUridine_synth_TruA_C"/>
</dbReference>
<evidence type="ECO:0000256" key="13">
    <source>
        <dbReference type="ARBA" id="ARBA00068582"/>
    </source>
</evidence>
<evidence type="ECO:0000256" key="9">
    <source>
        <dbReference type="ARBA" id="ARBA00052184"/>
    </source>
</evidence>
<dbReference type="GO" id="GO:0160147">
    <property type="term" value="F:tRNA pseudouridine(38-40) synthase activity"/>
    <property type="evidence" value="ECO:0007669"/>
    <property type="project" value="UniProtKB-EC"/>
</dbReference>
<dbReference type="EC" id="5.4.99.12" evidence="12"/>
<dbReference type="PANTHER" id="PTHR11142:SF4">
    <property type="entry name" value="PSEUDOURIDYLATE SYNTHASE 1 HOMOLOG"/>
    <property type="match status" value="1"/>
</dbReference>
<dbReference type="InterPro" id="IPR041708">
    <property type="entry name" value="PUS1/PUS2-like"/>
</dbReference>